<name>A0ABS6EB10_9FIRM</name>
<dbReference type="Proteomes" id="UP000749471">
    <property type="component" value="Unassembled WGS sequence"/>
</dbReference>
<dbReference type="Pfam" id="PF01548">
    <property type="entry name" value="DEDD_Tnp_IS110"/>
    <property type="match status" value="1"/>
</dbReference>
<sequence>MSLPQSQGHCFIGFLIYLESEMNSMLNTLFVGIDVSKRNNVVRFTDSLGDTLTVFSVPNNQDGANNLLEKLRNTLVSNDFQNVSIGMESTSIYADHLAIFLRNDDFLKNGVLKSLF</sequence>
<organism evidence="2 3">
    <name type="scientific">Tissierella simiarum</name>
    <dbReference type="NCBI Taxonomy" id="2841534"/>
    <lineage>
        <taxon>Bacteria</taxon>
        <taxon>Bacillati</taxon>
        <taxon>Bacillota</taxon>
        <taxon>Tissierellia</taxon>
        <taxon>Tissierellales</taxon>
        <taxon>Tissierellaceae</taxon>
        <taxon>Tissierella</taxon>
    </lineage>
</organism>
<feature type="domain" description="Transposase IS110-like N-terminal" evidence="1">
    <location>
        <begin position="31"/>
        <end position="106"/>
    </location>
</feature>
<dbReference type="InterPro" id="IPR002525">
    <property type="entry name" value="Transp_IS110-like_N"/>
</dbReference>
<evidence type="ECO:0000313" key="3">
    <source>
        <dbReference type="Proteomes" id="UP000749471"/>
    </source>
</evidence>
<reference evidence="2 3" key="1">
    <citation type="submission" date="2021-06" db="EMBL/GenBank/DDBJ databases">
        <authorList>
            <person name="Sun Q."/>
            <person name="Li D."/>
        </authorList>
    </citation>
    <scope>NUCLEOTIDE SEQUENCE [LARGE SCALE GENOMIC DNA]</scope>
    <source>
        <strain evidence="2 3">MSJ-40</strain>
    </source>
</reference>
<keyword evidence="3" id="KW-1185">Reference proteome</keyword>
<gene>
    <name evidence="2" type="ORF">KQI42_19165</name>
</gene>
<protein>
    <submittedName>
        <fullName evidence="2">IS110 family transposase</fullName>
    </submittedName>
</protein>
<evidence type="ECO:0000313" key="2">
    <source>
        <dbReference type="EMBL" id="MBU5440118.1"/>
    </source>
</evidence>
<proteinExistence type="predicted"/>
<comment type="caution">
    <text evidence="2">The sequence shown here is derived from an EMBL/GenBank/DDBJ whole genome shotgun (WGS) entry which is preliminary data.</text>
</comment>
<dbReference type="EMBL" id="JAHLPM010000025">
    <property type="protein sequence ID" value="MBU5440118.1"/>
    <property type="molecule type" value="Genomic_DNA"/>
</dbReference>
<accession>A0ABS6EB10</accession>
<evidence type="ECO:0000259" key="1">
    <source>
        <dbReference type="Pfam" id="PF01548"/>
    </source>
</evidence>